<dbReference type="GO" id="GO:0012507">
    <property type="term" value="C:ER to Golgi transport vesicle membrane"/>
    <property type="evidence" value="ECO:0007669"/>
    <property type="project" value="TreeGrafter"/>
</dbReference>
<dbReference type="GO" id="GO:0000139">
    <property type="term" value="C:Golgi membrane"/>
    <property type="evidence" value="ECO:0007669"/>
    <property type="project" value="InterPro"/>
</dbReference>
<feature type="region of interest" description="Disordered" evidence="5">
    <location>
        <begin position="970"/>
        <end position="990"/>
    </location>
</feature>
<keyword evidence="3 4" id="KW-0175">Coiled coil</keyword>
<feature type="coiled-coil region" evidence="4">
    <location>
        <begin position="695"/>
        <end position="784"/>
    </location>
</feature>
<evidence type="ECO:0000313" key="7">
    <source>
        <dbReference type="EMBL" id="JAP39762.1"/>
    </source>
</evidence>
<dbReference type="GO" id="GO:0048280">
    <property type="term" value="P:vesicle fusion with Golgi apparatus"/>
    <property type="evidence" value="ECO:0007669"/>
    <property type="project" value="InterPro"/>
</dbReference>
<dbReference type="InterPro" id="IPR011989">
    <property type="entry name" value="ARM-like"/>
</dbReference>
<evidence type="ECO:0000256" key="2">
    <source>
        <dbReference type="ARBA" id="ARBA00023034"/>
    </source>
</evidence>
<feature type="non-terminal residue" evidence="7">
    <location>
        <position position="1"/>
    </location>
</feature>
<feature type="domain" description="Vesicle tethering protein Uso1/P115-like head" evidence="6">
    <location>
        <begin position="370"/>
        <end position="646"/>
    </location>
</feature>
<dbReference type="EMBL" id="GEEE01023463">
    <property type="protein sequence ID" value="JAP39762.1"/>
    <property type="molecule type" value="Transcribed_RNA"/>
</dbReference>
<organism evidence="7">
    <name type="scientific">Schistocephalus solidus</name>
    <name type="common">Tapeworm</name>
    <dbReference type="NCBI Taxonomy" id="70667"/>
    <lineage>
        <taxon>Eukaryota</taxon>
        <taxon>Metazoa</taxon>
        <taxon>Spiralia</taxon>
        <taxon>Lophotrochozoa</taxon>
        <taxon>Platyhelminthes</taxon>
        <taxon>Cestoda</taxon>
        <taxon>Eucestoda</taxon>
        <taxon>Diphyllobothriidea</taxon>
        <taxon>Diphyllobothriidae</taxon>
        <taxon>Schistocephalus</taxon>
    </lineage>
</organism>
<dbReference type="Pfam" id="PF04869">
    <property type="entry name" value="Uso1_p115_head"/>
    <property type="match status" value="1"/>
</dbReference>
<dbReference type="GO" id="GO:0006888">
    <property type="term" value="P:endoplasmic reticulum to Golgi vesicle-mediated transport"/>
    <property type="evidence" value="ECO:0007669"/>
    <property type="project" value="TreeGrafter"/>
</dbReference>
<dbReference type="InterPro" id="IPR016024">
    <property type="entry name" value="ARM-type_fold"/>
</dbReference>
<dbReference type="GO" id="GO:0048211">
    <property type="term" value="P:Golgi vesicle docking"/>
    <property type="evidence" value="ECO:0007669"/>
    <property type="project" value="TreeGrafter"/>
</dbReference>
<sequence>GCRENVPQVRARHTVFAVMELFRRYLGQPYEDGEEAGADVVEVLVERLQTSTRVEDRRDAMRGIKALSKRYRLQVGTQAMPSCIEALSRDSEDPDTVSYALDTLCNIMNDEANDVDPKELVNIPPDLGKQFTEIFIKEPENVQLVLSFLSSYDMHLRRQTIQLLILLLENNLRCLQDILLNSPMAVSKFVDTICDPMEVIRNDGLLLLLKFIKSHSTIQKIVAFENVFQKVLNIVETETLTDGGVVIEDCFALIVQLLTGNKQNQMLFKDGRFIQRLANLFQNVPDELSESCTWSAQKLVNVGCLLKVFRTLVAPTNKAQNIKACQADMQTSGLLDSLWKVVMANGVPAELLMQTLYTMGDAVRCCPANQQSLASLVAPSTPPQPAITVLLVTIVNERQQLAVRMAVLYCFQCLLASNAEIQGQVVSTLLPRAAEPCATSPGQLLCGGLFSHDALTAWFASIALLHSIHKNQQLKENLLQVHMAPTGRGQPVTLIQQCFRLLCQPGRLQMKIGLLQFLCVWLAHCTPAVHAFLSLKSGEETAKGAILSHLISEASAGDGDEVNVVSSLSALLIGICVRYNTGAVDGFDSKTLVKIIEERMGVDDLTKRINQISRSEAFILALQSPQLKASQPHDLVFDYEFTQIFKVIEFEVLSIFSRSDEPTPQAASVTATVDAHNPAAGSSSADTLAAFQRAIAERDRALQNFQLRVIELERQLKAAHTQDQQSLQTENRDPSNSVLQAALEEKTAKLQAAEKRIQELEVMLKTLKTEKDNLQAEHTDLLLLLSDQDSQIADLTQKLEQQSLSVVAPVSAIPTSASTPQPVVTEALQNSSGSGPQSVTVAVPQNAIDPVSLPASAAVVNPPGSSVVTTASAVADTAAAVAYLAPSHQLAGETGHVLQPGYSTGSLNDYTGVYQSEPKPQGFPSAATGFAPVYPQTQWQQHPSLGATAYNTGAASYEYSSAVYAQTTMSASQPTNSQPGGYTAVSFGQS</sequence>
<dbReference type="InterPro" id="IPR006953">
    <property type="entry name" value="Vesicle_Uso1_P115_head"/>
</dbReference>
<accession>A0A0X3NVP2</accession>
<dbReference type="InterPro" id="IPR024095">
    <property type="entry name" value="Vesicle_P115"/>
</dbReference>
<dbReference type="GO" id="GO:0006886">
    <property type="term" value="P:intracellular protein transport"/>
    <property type="evidence" value="ECO:0007669"/>
    <property type="project" value="InterPro"/>
</dbReference>
<evidence type="ECO:0000256" key="5">
    <source>
        <dbReference type="SAM" id="MobiDB-lite"/>
    </source>
</evidence>
<comment type="subcellular location">
    <subcellularLocation>
        <location evidence="1">Golgi apparatus</location>
    </subcellularLocation>
</comment>
<evidence type="ECO:0000256" key="3">
    <source>
        <dbReference type="ARBA" id="ARBA00023054"/>
    </source>
</evidence>
<dbReference type="GO" id="GO:0005783">
    <property type="term" value="C:endoplasmic reticulum"/>
    <property type="evidence" value="ECO:0007669"/>
    <property type="project" value="TreeGrafter"/>
</dbReference>
<protein>
    <recommendedName>
        <fullName evidence="6">Vesicle tethering protein Uso1/P115-like head domain-containing protein</fullName>
    </recommendedName>
</protein>
<dbReference type="SUPFAM" id="SSF48371">
    <property type="entry name" value="ARM repeat"/>
    <property type="match status" value="1"/>
</dbReference>
<dbReference type="Pfam" id="PF18770">
    <property type="entry name" value="Arm_vescicular"/>
    <property type="match status" value="1"/>
</dbReference>
<dbReference type="PANTHER" id="PTHR10013:SF0">
    <property type="entry name" value="GENERAL VESICULAR TRANSPORT FACTOR P115"/>
    <property type="match status" value="1"/>
</dbReference>
<keyword evidence="2" id="KW-0333">Golgi apparatus</keyword>
<evidence type="ECO:0000256" key="1">
    <source>
        <dbReference type="ARBA" id="ARBA00004555"/>
    </source>
</evidence>
<dbReference type="AlphaFoldDB" id="A0A0X3NVP2"/>
<dbReference type="PANTHER" id="PTHR10013">
    <property type="entry name" value="GENERAL VESICULAR TRANSPORT FACTOR P115"/>
    <property type="match status" value="1"/>
</dbReference>
<dbReference type="InterPro" id="IPR041209">
    <property type="entry name" value="P115_Arm_rpt"/>
</dbReference>
<dbReference type="GO" id="GO:0005795">
    <property type="term" value="C:Golgi stack"/>
    <property type="evidence" value="ECO:0007669"/>
    <property type="project" value="TreeGrafter"/>
</dbReference>
<dbReference type="Gene3D" id="1.25.10.10">
    <property type="entry name" value="Leucine-rich Repeat Variant"/>
    <property type="match status" value="1"/>
</dbReference>
<name>A0A0X3NVP2_SCHSO</name>
<reference evidence="7" key="1">
    <citation type="submission" date="2016-01" db="EMBL/GenBank/DDBJ databases">
        <title>Reference transcriptome for the parasite Schistocephalus solidus: insights into the molecular evolution of parasitism.</title>
        <authorList>
            <person name="Hebert F.O."/>
            <person name="Grambauer S."/>
            <person name="Barber I."/>
            <person name="Landry C.R."/>
            <person name="Aubin-Horth N."/>
        </authorList>
    </citation>
    <scope>NUCLEOTIDE SEQUENCE</scope>
</reference>
<proteinExistence type="predicted"/>
<evidence type="ECO:0000256" key="4">
    <source>
        <dbReference type="SAM" id="Coils"/>
    </source>
</evidence>
<evidence type="ECO:0000259" key="6">
    <source>
        <dbReference type="Pfam" id="PF04869"/>
    </source>
</evidence>
<dbReference type="GO" id="GO:0045056">
    <property type="term" value="P:transcytosis"/>
    <property type="evidence" value="ECO:0007669"/>
    <property type="project" value="TreeGrafter"/>
</dbReference>
<gene>
    <name evidence="7" type="ORF">TR158664</name>
</gene>